<proteinExistence type="predicted"/>
<accession>A0ACB6SC04</accession>
<reference evidence="1" key="1">
    <citation type="journal article" date="2020" name="Stud. Mycol.">
        <title>101 Dothideomycetes genomes: a test case for predicting lifestyles and emergence of pathogens.</title>
        <authorList>
            <person name="Haridas S."/>
            <person name="Albert R."/>
            <person name="Binder M."/>
            <person name="Bloem J."/>
            <person name="Labutti K."/>
            <person name="Salamov A."/>
            <person name="Andreopoulos B."/>
            <person name="Baker S."/>
            <person name="Barry K."/>
            <person name="Bills G."/>
            <person name="Bluhm B."/>
            <person name="Cannon C."/>
            <person name="Castanera R."/>
            <person name="Culley D."/>
            <person name="Daum C."/>
            <person name="Ezra D."/>
            <person name="Gonzalez J."/>
            <person name="Henrissat B."/>
            <person name="Kuo A."/>
            <person name="Liang C."/>
            <person name="Lipzen A."/>
            <person name="Lutzoni F."/>
            <person name="Magnuson J."/>
            <person name="Mondo S."/>
            <person name="Nolan M."/>
            <person name="Ohm R."/>
            <person name="Pangilinan J."/>
            <person name="Park H.-J."/>
            <person name="Ramirez L."/>
            <person name="Alfaro M."/>
            <person name="Sun H."/>
            <person name="Tritt A."/>
            <person name="Yoshinaga Y."/>
            <person name="Zwiers L.-H."/>
            <person name="Turgeon B."/>
            <person name="Goodwin S."/>
            <person name="Spatafora J."/>
            <person name="Crous P."/>
            <person name="Grigoriev I."/>
        </authorList>
    </citation>
    <scope>NUCLEOTIDE SEQUENCE</scope>
    <source>
        <strain evidence="1">CBS 525.71</strain>
    </source>
</reference>
<organism evidence="1 2">
    <name type="scientific">Macroventuria anomochaeta</name>
    <dbReference type="NCBI Taxonomy" id="301207"/>
    <lineage>
        <taxon>Eukaryota</taxon>
        <taxon>Fungi</taxon>
        <taxon>Dikarya</taxon>
        <taxon>Ascomycota</taxon>
        <taxon>Pezizomycotina</taxon>
        <taxon>Dothideomycetes</taxon>
        <taxon>Pleosporomycetidae</taxon>
        <taxon>Pleosporales</taxon>
        <taxon>Pleosporineae</taxon>
        <taxon>Didymellaceae</taxon>
        <taxon>Macroventuria</taxon>
    </lineage>
</organism>
<protein>
    <submittedName>
        <fullName evidence="1">HET-domain-containing protein</fullName>
    </submittedName>
</protein>
<dbReference type="EMBL" id="MU006706">
    <property type="protein sequence ID" value="KAF2630774.1"/>
    <property type="molecule type" value="Genomic_DNA"/>
</dbReference>
<evidence type="ECO:0000313" key="1">
    <source>
        <dbReference type="EMBL" id="KAF2630774.1"/>
    </source>
</evidence>
<gene>
    <name evidence="1" type="ORF">BU25DRAFT_247635</name>
</gene>
<evidence type="ECO:0000313" key="2">
    <source>
        <dbReference type="Proteomes" id="UP000799754"/>
    </source>
</evidence>
<keyword evidence="2" id="KW-1185">Reference proteome</keyword>
<name>A0ACB6SC04_9PLEO</name>
<sequence>MLTRCRDETPAYGALSCVWCSEDDPSHVKASSMHESGLASITENLDVTLRHLRHKRKPRSVWIDVLCINQANNKEKGTQAANMGTVFATANCVISWLGPEENNNNKAIALLQKVAQHLDVDWRTFTMRRHTDETAGRLRLLTRWKLR</sequence>
<dbReference type="Proteomes" id="UP000799754">
    <property type="component" value="Unassembled WGS sequence"/>
</dbReference>
<comment type="caution">
    <text evidence="1">The sequence shown here is derived from an EMBL/GenBank/DDBJ whole genome shotgun (WGS) entry which is preliminary data.</text>
</comment>